<feature type="region of interest" description="Disordered" evidence="1">
    <location>
        <begin position="48"/>
        <end position="67"/>
    </location>
</feature>
<dbReference type="EMBL" id="JBBNAE010000003">
    <property type="protein sequence ID" value="KAK9138550.1"/>
    <property type="molecule type" value="Genomic_DNA"/>
</dbReference>
<reference evidence="2 3" key="1">
    <citation type="submission" date="2024-01" db="EMBL/GenBank/DDBJ databases">
        <title>Genome assemblies of Stephania.</title>
        <authorList>
            <person name="Yang L."/>
        </authorList>
    </citation>
    <scope>NUCLEOTIDE SEQUENCE [LARGE SCALE GENOMIC DNA]</scope>
    <source>
        <strain evidence="2">QJT</strain>
        <tissue evidence="2">Leaf</tissue>
    </source>
</reference>
<organism evidence="2 3">
    <name type="scientific">Stephania japonica</name>
    <dbReference type="NCBI Taxonomy" id="461633"/>
    <lineage>
        <taxon>Eukaryota</taxon>
        <taxon>Viridiplantae</taxon>
        <taxon>Streptophyta</taxon>
        <taxon>Embryophyta</taxon>
        <taxon>Tracheophyta</taxon>
        <taxon>Spermatophyta</taxon>
        <taxon>Magnoliopsida</taxon>
        <taxon>Ranunculales</taxon>
        <taxon>Menispermaceae</taxon>
        <taxon>Menispermoideae</taxon>
        <taxon>Cissampelideae</taxon>
        <taxon>Stephania</taxon>
    </lineage>
</organism>
<protein>
    <submittedName>
        <fullName evidence="2">Uncharacterized protein</fullName>
    </submittedName>
</protein>
<feature type="compositionally biased region" description="Basic and acidic residues" evidence="1">
    <location>
        <begin position="58"/>
        <end position="67"/>
    </location>
</feature>
<feature type="compositionally biased region" description="Basic residues" evidence="1">
    <location>
        <begin position="48"/>
        <end position="57"/>
    </location>
</feature>
<name>A0AAP0PFA2_9MAGN</name>
<gene>
    <name evidence="2" type="ORF">Sjap_009144</name>
</gene>
<keyword evidence="3" id="KW-1185">Reference proteome</keyword>
<evidence type="ECO:0000313" key="2">
    <source>
        <dbReference type="EMBL" id="KAK9138550.1"/>
    </source>
</evidence>
<proteinExistence type="predicted"/>
<comment type="caution">
    <text evidence="2">The sequence shown here is derived from an EMBL/GenBank/DDBJ whole genome shotgun (WGS) entry which is preliminary data.</text>
</comment>
<dbReference type="Proteomes" id="UP001417504">
    <property type="component" value="Unassembled WGS sequence"/>
</dbReference>
<evidence type="ECO:0000256" key="1">
    <source>
        <dbReference type="SAM" id="MobiDB-lite"/>
    </source>
</evidence>
<accession>A0AAP0PFA2</accession>
<evidence type="ECO:0000313" key="3">
    <source>
        <dbReference type="Proteomes" id="UP001417504"/>
    </source>
</evidence>
<sequence length="67" mass="7582">MKCLYEHKGKAMNASDCLAISAFLWCMSATAFTSPTVSPVICTMKPRKQNKLHKNKHKAEEVKQIEK</sequence>
<dbReference type="AlphaFoldDB" id="A0AAP0PFA2"/>